<dbReference type="OrthoDB" id="2804159at2759"/>
<sequence length="241" mass="27839">MGAVLPPTWRGKWFVNIGRLMEVLHSYNHGISTAFATKSQNYKKFLRLVHNLGYIHGDLSSSNVLLYKKHIRLVDWEYTKHIDDKSLHKILMGPANFMATEVDLQEYLFYKLQPEGDTHQPDEEVDEDEEESKSESGRDNDNDNDSEKPMLQPIPFLYLPLHDLESLWWMMACSIFNKTVANVKGTSATRPPAEDQVNYAKALFLIGNQRGLMLQSPNILWNHTWMLHVAIQPRAKTSTWP</sequence>
<dbReference type="GO" id="GO:0004672">
    <property type="term" value="F:protein kinase activity"/>
    <property type="evidence" value="ECO:0007669"/>
    <property type="project" value="InterPro"/>
</dbReference>
<evidence type="ECO:0000313" key="4">
    <source>
        <dbReference type="Proteomes" id="UP000218811"/>
    </source>
</evidence>
<reference evidence="3 4" key="1">
    <citation type="journal article" date="2012" name="Science">
        <title>The Paleozoic origin of enzymatic lignin decomposition reconstructed from 31 fungal genomes.</title>
        <authorList>
            <person name="Floudas D."/>
            <person name="Binder M."/>
            <person name="Riley R."/>
            <person name="Barry K."/>
            <person name="Blanchette R.A."/>
            <person name="Henrissat B."/>
            <person name="Martinez A.T."/>
            <person name="Otillar R."/>
            <person name="Spatafora J.W."/>
            <person name="Yadav J.S."/>
            <person name="Aerts A."/>
            <person name="Benoit I."/>
            <person name="Boyd A."/>
            <person name="Carlson A."/>
            <person name="Copeland A."/>
            <person name="Coutinho P.M."/>
            <person name="de Vries R.P."/>
            <person name="Ferreira P."/>
            <person name="Findley K."/>
            <person name="Foster B."/>
            <person name="Gaskell J."/>
            <person name="Glotzer D."/>
            <person name="Gorecki P."/>
            <person name="Heitman J."/>
            <person name="Hesse C."/>
            <person name="Hori C."/>
            <person name="Igarashi K."/>
            <person name="Jurgens J.A."/>
            <person name="Kallen N."/>
            <person name="Kersten P."/>
            <person name="Kohler A."/>
            <person name="Kuees U."/>
            <person name="Kumar T.K.A."/>
            <person name="Kuo A."/>
            <person name="LaButti K."/>
            <person name="Larrondo L.F."/>
            <person name="Lindquist E."/>
            <person name="Ling A."/>
            <person name="Lombard V."/>
            <person name="Lucas S."/>
            <person name="Lundell T."/>
            <person name="Martin R."/>
            <person name="McLaughlin D.J."/>
            <person name="Morgenstern I."/>
            <person name="Morin E."/>
            <person name="Murat C."/>
            <person name="Nagy L.G."/>
            <person name="Nolan M."/>
            <person name="Ohm R.A."/>
            <person name="Patyshakuliyeva A."/>
            <person name="Rokas A."/>
            <person name="Ruiz-Duenas F.J."/>
            <person name="Sabat G."/>
            <person name="Salamov A."/>
            <person name="Samejima M."/>
            <person name="Schmutz J."/>
            <person name="Slot J.C."/>
            <person name="St John F."/>
            <person name="Stenlid J."/>
            <person name="Sun H."/>
            <person name="Sun S."/>
            <person name="Syed K."/>
            <person name="Tsang A."/>
            <person name="Wiebenga A."/>
            <person name="Young D."/>
            <person name="Pisabarro A."/>
            <person name="Eastwood D.C."/>
            <person name="Martin F."/>
            <person name="Cullen D."/>
            <person name="Grigoriev I.V."/>
            <person name="Hibbett D.S."/>
        </authorList>
    </citation>
    <scope>NUCLEOTIDE SEQUENCE [LARGE SCALE GENOMIC DNA]</scope>
    <source>
        <strain evidence="3 4">MD-104</strain>
    </source>
</reference>
<dbReference type="PROSITE" id="PS00109">
    <property type="entry name" value="PROTEIN_KINASE_TYR"/>
    <property type="match status" value="1"/>
</dbReference>
<feature type="compositionally biased region" description="Basic and acidic residues" evidence="1">
    <location>
        <begin position="133"/>
        <end position="148"/>
    </location>
</feature>
<keyword evidence="4" id="KW-1185">Reference proteome</keyword>
<dbReference type="InterPro" id="IPR040976">
    <property type="entry name" value="Pkinase_fungal"/>
</dbReference>
<feature type="domain" description="Fungal-type protein kinase" evidence="2">
    <location>
        <begin position="45"/>
        <end position="171"/>
    </location>
</feature>
<accession>A0A2H3JVD1</accession>
<dbReference type="EMBL" id="KB468135">
    <property type="protein sequence ID" value="PCH42859.1"/>
    <property type="molecule type" value="Genomic_DNA"/>
</dbReference>
<dbReference type="InterPro" id="IPR008266">
    <property type="entry name" value="Tyr_kinase_AS"/>
</dbReference>
<proteinExistence type="predicted"/>
<dbReference type="InterPro" id="IPR011009">
    <property type="entry name" value="Kinase-like_dom_sf"/>
</dbReference>
<gene>
    <name evidence="3" type="ORF">WOLCODRAFT_17982</name>
</gene>
<dbReference type="STRING" id="742152.A0A2H3JVD1"/>
<name>A0A2H3JVD1_WOLCO</name>
<feature type="compositionally biased region" description="Acidic residues" evidence="1">
    <location>
        <begin position="123"/>
        <end position="132"/>
    </location>
</feature>
<dbReference type="Pfam" id="PF17667">
    <property type="entry name" value="Pkinase_fungal"/>
    <property type="match status" value="1"/>
</dbReference>
<organism evidence="3 4">
    <name type="scientific">Wolfiporia cocos (strain MD-104)</name>
    <name type="common">Brown rot fungus</name>
    <dbReference type="NCBI Taxonomy" id="742152"/>
    <lineage>
        <taxon>Eukaryota</taxon>
        <taxon>Fungi</taxon>
        <taxon>Dikarya</taxon>
        <taxon>Basidiomycota</taxon>
        <taxon>Agaricomycotina</taxon>
        <taxon>Agaricomycetes</taxon>
        <taxon>Polyporales</taxon>
        <taxon>Phaeolaceae</taxon>
        <taxon>Wolfiporia</taxon>
    </lineage>
</organism>
<dbReference type="SUPFAM" id="SSF56112">
    <property type="entry name" value="Protein kinase-like (PK-like)"/>
    <property type="match status" value="1"/>
</dbReference>
<feature type="region of interest" description="Disordered" evidence="1">
    <location>
        <begin position="115"/>
        <end position="149"/>
    </location>
</feature>
<evidence type="ECO:0000256" key="1">
    <source>
        <dbReference type="SAM" id="MobiDB-lite"/>
    </source>
</evidence>
<dbReference type="Proteomes" id="UP000218811">
    <property type="component" value="Unassembled WGS sequence"/>
</dbReference>
<evidence type="ECO:0000313" key="3">
    <source>
        <dbReference type="EMBL" id="PCH42859.1"/>
    </source>
</evidence>
<dbReference type="Gene3D" id="1.10.510.10">
    <property type="entry name" value="Transferase(Phosphotransferase) domain 1"/>
    <property type="match status" value="1"/>
</dbReference>
<dbReference type="AlphaFoldDB" id="A0A2H3JVD1"/>
<evidence type="ECO:0000259" key="2">
    <source>
        <dbReference type="Pfam" id="PF17667"/>
    </source>
</evidence>
<protein>
    <recommendedName>
        <fullName evidence="2">Fungal-type protein kinase domain-containing protein</fullName>
    </recommendedName>
</protein>